<dbReference type="RefSeq" id="WP_118917300.1">
    <property type="nucleotide sequence ID" value="NZ_CP032097.1"/>
</dbReference>
<dbReference type="Proteomes" id="UP000262582">
    <property type="component" value="Chromosome"/>
</dbReference>
<evidence type="ECO:0000313" key="5">
    <source>
        <dbReference type="Proteomes" id="UP000290588"/>
    </source>
</evidence>
<reference evidence="2 4" key="2">
    <citation type="submission" date="2018-08" db="EMBL/GenBank/DDBJ databases">
        <title>Complete genome of the Arcobacter ellisii type strain LMG 26155.</title>
        <authorList>
            <person name="Miller W.G."/>
            <person name="Yee E."/>
            <person name="Bono J.L."/>
        </authorList>
    </citation>
    <scope>NUCLEOTIDE SEQUENCE [LARGE SCALE GENOMIC DNA]</scope>
    <source>
        <strain evidence="2 4">LMG 26155</strain>
    </source>
</reference>
<evidence type="ECO:0000313" key="4">
    <source>
        <dbReference type="Proteomes" id="UP000262582"/>
    </source>
</evidence>
<reference evidence="3 5" key="1">
    <citation type="submission" date="2017-09" db="EMBL/GenBank/DDBJ databases">
        <title>Genomics of the genus Arcobacter.</title>
        <authorList>
            <person name="Perez-Cataluna A."/>
            <person name="Figueras M.J."/>
            <person name="Salas-Masso N."/>
        </authorList>
    </citation>
    <scope>NUCLEOTIDE SEQUENCE [LARGE SCALE GENOMIC DNA]</scope>
    <source>
        <strain evidence="3 5">CECT 7837</strain>
    </source>
</reference>
<evidence type="ECO:0000256" key="1">
    <source>
        <dbReference type="SAM" id="SignalP"/>
    </source>
</evidence>
<protein>
    <recommendedName>
        <fullName evidence="6">TonB C-terminal domain-containing protein</fullName>
    </recommendedName>
</protein>
<dbReference type="Pfam" id="PF13103">
    <property type="entry name" value="TonB_2"/>
    <property type="match status" value="1"/>
</dbReference>
<keyword evidence="1" id="KW-0732">Signal</keyword>
<accession>A0A347U8D4</accession>
<name>A0A347U8D4_9BACT</name>
<gene>
    <name evidence="2" type="ORF">AELL_1450</name>
    <name evidence="3" type="ORF">CP962_12330</name>
</gene>
<dbReference type="EMBL" id="NXIG01000015">
    <property type="protein sequence ID" value="RXI29001.1"/>
    <property type="molecule type" value="Genomic_DNA"/>
</dbReference>
<evidence type="ECO:0000313" key="2">
    <source>
        <dbReference type="EMBL" id="AXX95112.1"/>
    </source>
</evidence>
<proteinExistence type="predicted"/>
<dbReference type="AlphaFoldDB" id="A0A347U8D4"/>
<feature type="chain" id="PRO_5044584761" description="TonB C-terminal domain-containing protein" evidence="1">
    <location>
        <begin position="20"/>
        <end position="106"/>
    </location>
</feature>
<keyword evidence="4" id="KW-1185">Reference proteome</keyword>
<evidence type="ECO:0000313" key="3">
    <source>
        <dbReference type="EMBL" id="RXI29001.1"/>
    </source>
</evidence>
<evidence type="ECO:0008006" key="6">
    <source>
        <dbReference type="Google" id="ProtNLM"/>
    </source>
</evidence>
<feature type="signal peptide" evidence="1">
    <location>
        <begin position="1"/>
        <end position="19"/>
    </location>
</feature>
<dbReference type="OrthoDB" id="5361218at2"/>
<sequence>MIKKILVSFLMLFSLISANDDFIDSYYSSIGERLSEWIPVGENEKATLNIFIDENGAFDYEFIKKANSEEFNNSLKNFLEKQKKIKYPVYKNKKIKIKTDFESEKK</sequence>
<dbReference type="KEGG" id="aell:AELL_1450"/>
<dbReference type="Proteomes" id="UP000290588">
    <property type="component" value="Unassembled WGS sequence"/>
</dbReference>
<dbReference type="EMBL" id="CP032097">
    <property type="protein sequence ID" value="AXX95112.1"/>
    <property type="molecule type" value="Genomic_DNA"/>
</dbReference>
<organism evidence="3 5">
    <name type="scientific">Arcobacter ellisii</name>
    <dbReference type="NCBI Taxonomy" id="913109"/>
    <lineage>
        <taxon>Bacteria</taxon>
        <taxon>Pseudomonadati</taxon>
        <taxon>Campylobacterota</taxon>
        <taxon>Epsilonproteobacteria</taxon>
        <taxon>Campylobacterales</taxon>
        <taxon>Arcobacteraceae</taxon>
        <taxon>Arcobacter</taxon>
    </lineage>
</organism>